<evidence type="ECO:0000256" key="1">
    <source>
        <dbReference type="SAM" id="MobiDB-lite"/>
    </source>
</evidence>
<evidence type="ECO:0000313" key="5">
    <source>
        <dbReference type="Proteomes" id="UP000654075"/>
    </source>
</evidence>
<evidence type="ECO:0000313" key="4">
    <source>
        <dbReference type="Proteomes" id="UP000626109"/>
    </source>
</evidence>
<dbReference type="OrthoDB" id="415290at2759"/>
<protein>
    <submittedName>
        <fullName evidence="3">Uncharacterized protein</fullName>
    </submittedName>
</protein>
<comment type="caution">
    <text evidence="3">The sequence shown here is derived from an EMBL/GenBank/DDBJ whole genome shotgun (WGS) entry which is preliminary data.</text>
</comment>
<dbReference type="Proteomes" id="UP000654075">
    <property type="component" value="Unassembled WGS sequence"/>
</dbReference>
<evidence type="ECO:0000313" key="2">
    <source>
        <dbReference type="EMBL" id="CAE8605371.1"/>
    </source>
</evidence>
<organism evidence="3 4">
    <name type="scientific">Polarella glacialis</name>
    <name type="common">Dinoflagellate</name>
    <dbReference type="NCBI Taxonomy" id="89957"/>
    <lineage>
        <taxon>Eukaryota</taxon>
        <taxon>Sar</taxon>
        <taxon>Alveolata</taxon>
        <taxon>Dinophyceae</taxon>
        <taxon>Suessiales</taxon>
        <taxon>Suessiaceae</taxon>
        <taxon>Polarella</taxon>
    </lineage>
</organism>
<reference evidence="3" key="1">
    <citation type="submission" date="2021-02" db="EMBL/GenBank/DDBJ databases">
        <authorList>
            <person name="Dougan E. K."/>
            <person name="Rhodes N."/>
            <person name="Thang M."/>
            <person name="Chan C."/>
        </authorList>
    </citation>
    <scope>NUCLEOTIDE SEQUENCE</scope>
</reference>
<dbReference type="AlphaFoldDB" id="A0A813LAF5"/>
<accession>A0A813LAF5</accession>
<evidence type="ECO:0000313" key="3">
    <source>
        <dbReference type="EMBL" id="CAE8722486.1"/>
    </source>
</evidence>
<feature type="region of interest" description="Disordered" evidence="1">
    <location>
        <begin position="163"/>
        <end position="191"/>
    </location>
</feature>
<name>A0A813LAF5_POLGL</name>
<gene>
    <name evidence="2" type="ORF">PGLA1383_LOCUS23488</name>
    <name evidence="3" type="ORF">PGLA2088_LOCUS42562</name>
</gene>
<keyword evidence="5" id="KW-1185">Reference proteome</keyword>
<dbReference type="EMBL" id="CAJNNW010034386">
    <property type="protein sequence ID" value="CAE8722486.1"/>
    <property type="molecule type" value="Genomic_DNA"/>
</dbReference>
<dbReference type="Proteomes" id="UP000626109">
    <property type="component" value="Unassembled WGS sequence"/>
</dbReference>
<feature type="compositionally biased region" description="Basic and acidic residues" evidence="1">
    <location>
        <begin position="163"/>
        <end position="176"/>
    </location>
</feature>
<dbReference type="EMBL" id="CAJNNV010017764">
    <property type="protein sequence ID" value="CAE8605371.1"/>
    <property type="molecule type" value="Genomic_DNA"/>
</dbReference>
<proteinExistence type="predicted"/>
<feature type="non-terminal residue" evidence="3">
    <location>
        <position position="1"/>
    </location>
</feature>
<sequence length="191" mass="21670">LHALAKGGEAVVVHKDVVTKVLSELVREGGRRIPELSDECLTNLMFAVARSRRHTYNKLQMNRREICDESFFEYASKRIIATVDTFDVRLLAEIVNTHNEIGLKDEPLFKAICPRIVKESKDLSPEVMSKCIKAYCKFMIPLKEDAQGFRTMAIVQKGDFIRPSDKPKKMGKKTYDKPVALYPKPQLQGSG</sequence>